<dbReference type="Pfam" id="PF00144">
    <property type="entry name" value="Beta-lactamase"/>
    <property type="match status" value="1"/>
</dbReference>
<reference evidence="4" key="1">
    <citation type="submission" date="2016-10" db="EMBL/GenBank/DDBJ databases">
        <authorList>
            <person name="Varghese N."/>
            <person name="Submissions S."/>
        </authorList>
    </citation>
    <scope>NUCLEOTIDE SEQUENCE [LARGE SCALE GENOMIC DNA]</scope>
    <source>
        <strain evidence="4">CGMCC 4.6856</strain>
    </source>
</reference>
<accession>A0A1H9HI34</accession>
<dbReference type="STRING" id="1036181.SAMN05421756_104264"/>
<feature type="region of interest" description="Disordered" evidence="1">
    <location>
        <begin position="1"/>
        <end position="20"/>
    </location>
</feature>
<proteinExistence type="predicted"/>
<dbReference type="SUPFAM" id="SSF56601">
    <property type="entry name" value="beta-lactamase/transpeptidase-like"/>
    <property type="match status" value="1"/>
</dbReference>
<dbReference type="InterPro" id="IPR012338">
    <property type="entry name" value="Beta-lactam/transpept-like"/>
</dbReference>
<evidence type="ECO:0000259" key="2">
    <source>
        <dbReference type="Pfam" id="PF00144"/>
    </source>
</evidence>
<dbReference type="Gene3D" id="3.40.710.10">
    <property type="entry name" value="DD-peptidase/beta-lactamase superfamily"/>
    <property type="match status" value="1"/>
</dbReference>
<dbReference type="EMBL" id="FOFA01000004">
    <property type="protein sequence ID" value="SEQ62011.1"/>
    <property type="molecule type" value="Genomic_DNA"/>
</dbReference>
<dbReference type="InterPro" id="IPR001466">
    <property type="entry name" value="Beta-lactam-related"/>
</dbReference>
<organism evidence="3 4">
    <name type="scientific">Microlunatus flavus</name>
    <dbReference type="NCBI Taxonomy" id="1036181"/>
    <lineage>
        <taxon>Bacteria</taxon>
        <taxon>Bacillati</taxon>
        <taxon>Actinomycetota</taxon>
        <taxon>Actinomycetes</taxon>
        <taxon>Propionibacteriales</taxon>
        <taxon>Propionibacteriaceae</taxon>
        <taxon>Microlunatus</taxon>
    </lineage>
</organism>
<evidence type="ECO:0000313" key="4">
    <source>
        <dbReference type="Proteomes" id="UP000198504"/>
    </source>
</evidence>
<evidence type="ECO:0000313" key="3">
    <source>
        <dbReference type="EMBL" id="SEQ62011.1"/>
    </source>
</evidence>
<dbReference type="PANTHER" id="PTHR46825">
    <property type="entry name" value="D-ALANYL-D-ALANINE-CARBOXYPEPTIDASE/ENDOPEPTIDASE AMPH"/>
    <property type="match status" value="1"/>
</dbReference>
<dbReference type="InterPro" id="IPR050491">
    <property type="entry name" value="AmpC-like"/>
</dbReference>
<feature type="domain" description="Beta-lactamase-related" evidence="2">
    <location>
        <begin position="32"/>
        <end position="296"/>
    </location>
</feature>
<name>A0A1H9HI34_9ACTN</name>
<sequence length="309" mass="32279">MEAAGYGPDDPLVVGVQPPTGPPAFLAHGRDAAGEPLGPGSVVYVASLAKQVVAACVALLVRQGRLELTASVTDRVPELPAWARPVRVEHLLVHTGGLPEVCAWEDLQRAGLDRTTDGVLRALGERDGPDARPGAEHRYSNAGYVCLGLVVARAAGRPFAEVAHELVLGPLGLDGSRFWSGPDPAPPGSARLRPEHPAPLSLGDGGLWSSAVDLLRWGSAMHRDVLGVADLVQAPGHLDDGTALDYAGGVGVRDRAGRRLYRHGGRWGGLCAHLLRLADDGSGFVLLALDDDDARADALAEGLLDELVP</sequence>
<dbReference type="PANTHER" id="PTHR46825:SF9">
    <property type="entry name" value="BETA-LACTAMASE-RELATED DOMAIN-CONTAINING PROTEIN"/>
    <property type="match status" value="1"/>
</dbReference>
<dbReference type="Proteomes" id="UP000198504">
    <property type="component" value="Unassembled WGS sequence"/>
</dbReference>
<evidence type="ECO:0000256" key="1">
    <source>
        <dbReference type="SAM" id="MobiDB-lite"/>
    </source>
</evidence>
<keyword evidence="4" id="KW-1185">Reference proteome</keyword>
<protein>
    <submittedName>
        <fullName evidence="3">CubicO group peptidase, beta-lactamase class C family</fullName>
    </submittedName>
</protein>
<gene>
    <name evidence="3" type="ORF">SAMN05421756_104264</name>
</gene>
<dbReference type="AlphaFoldDB" id="A0A1H9HI34"/>